<dbReference type="SUPFAM" id="SSF75005">
    <property type="entry name" value="Arabinanase/levansucrase/invertase"/>
    <property type="match status" value="1"/>
</dbReference>
<protein>
    <recommendedName>
        <fullName evidence="3">Glycosyl hydrolase family 32 N-terminal domain-containing protein</fullName>
    </recommendedName>
</protein>
<dbReference type="PANTHER" id="PTHR35279">
    <property type="match status" value="1"/>
</dbReference>
<dbReference type="STRING" id="454.Lisr_0182"/>
<comment type="caution">
    <text evidence="1">The sequence shown here is derived from an EMBL/GenBank/DDBJ whole genome shotgun (WGS) entry which is preliminary data.</text>
</comment>
<organism evidence="1 2">
    <name type="scientific">Legionella israelensis</name>
    <dbReference type="NCBI Taxonomy" id="454"/>
    <lineage>
        <taxon>Bacteria</taxon>
        <taxon>Pseudomonadati</taxon>
        <taxon>Pseudomonadota</taxon>
        <taxon>Gammaproteobacteria</taxon>
        <taxon>Legionellales</taxon>
        <taxon>Legionellaceae</taxon>
        <taxon>Legionella</taxon>
    </lineage>
</organism>
<proteinExistence type="predicted"/>
<dbReference type="AlphaFoldDB" id="A0A0W0WNU5"/>
<reference evidence="1 2" key="1">
    <citation type="submission" date="2015-11" db="EMBL/GenBank/DDBJ databases">
        <title>Genomic analysis of 38 Legionella species identifies large and diverse effector repertoires.</title>
        <authorList>
            <person name="Burstein D."/>
            <person name="Amaro F."/>
            <person name="Zusman T."/>
            <person name="Lifshitz Z."/>
            <person name="Cohen O."/>
            <person name="Gilbert J.A."/>
            <person name="Pupko T."/>
            <person name="Shuman H.A."/>
            <person name="Segal G."/>
        </authorList>
    </citation>
    <scope>NUCLEOTIDE SEQUENCE [LARGE SCALE GENOMIC DNA]</scope>
    <source>
        <strain evidence="1 2">Bercovier 4</strain>
    </source>
</reference>
<dbReference type="InterPro" id="IPR023296">
    <property type="entry name" value="Glyco_hydro_beta-prop_sf"/>
</dbReference>
<gene>
    <name evidence="1" type="ORF">Lisr_0182</name>
</gene>
<dbReference type="PANTHER" id="PTHR35279:SF1">
    <property type="entry name" value="ARABINANASE_LEVANSUCRASE_INVERTASE"/>
    <property type="match status" value="1"/>
</dbReference>
<dbReference type="RefSeq" id="WP_058500573.1">
    <property type="nucleotide sequence ID" value="NZ_CAAAJA010000005.1"/>
</dbReference>
<dbReference type="Proteomes" id="UP000054761">
    <property type="component" value="Unassembled WGS sequence"/>
</dbReference>
<accession>A0A0W0WNU5</accession>
<evidence type="ECO:0000313" key="1">
    <source>
        <dbReference type="EMBL" id="KTD34004.1"/>
    </source>
</evidence>
<dbReference type="OrthoDB" id="9801455at2"/>
<dbReference type="EMBL" id="LNYH01000005">
    <property type="protein sequence ID" value="KTD34004.1"/>
    <property type="molecule type" value="Genomic_DNA"/>
</dbReference>
<dbReference type="PATRIC" id="fig|454.4.peg.189"/>
<dbReference type="Gene3D" id="2.115.10.20">
    <property type="entry name" value="Glycosyl hydrolase domain, family 43"/>
    <property type="match status" value="2"/>
</dbReference>
<evidence type="ECO:0000313" key="2">
    <source>
        <dbReference type="Proteomes" id="UP000054761"/>
    </source>
</evidence>
<evidence type="ECO:0008006" key="3">
    <source>
        <dbReference type="Google" id="ProtNLM"/>
    </source>
</evidence>
<sequence length="307" mass="34938">MKWKKHGLVFQHKQETQGDWCVSSALTPTPILLNSETIRVYAGFRDKEGTSRIGYVDLDAADPFRIKKVSEQPVLDIGRAGCFDDNGVILGDIIPYRDHYRMYYVGFQQVKKAKFLAFTGVADSKDNGENFERISEAPVLDRAHGATTIRAVHSVLFENGVWKIWYAAGDDWCFINNTPYPRYNIWYTESGDGVSFLQKNSLCIDVEGDEYRIGRPSVYKRNGQYYMFYTKGTTSGKDYFPGLAVSNNGINWERTDNELGLSLSKEGFDSIHLCYPRLVTVENKTYCFYNGNNMGVDGFGLAELLEW</sequence>
<name>A0A0W0WNU5_9GAMM</name>
<keyword evidence="2" id="KW-1185">Reference proteome</keyword>